<dbReference type="GeneID" id="27316591"/>
<dbReference type="InterPro" id="IPR021858">
    <property type="entry name" value="Fun_TF"/>
</dbReference>
<keyword evidence="2" id="KW-0539">Nucleus</keyword>
<dbReference type="InParanoid" id="A0A0D2A0G3"/>
<evidence type="ECO:0000313" key="4">
    <source>
        <dbReference type="Proteomes" id="UP000053259"/>
    </source>
</evidence>
<dbReference type="EMBL" id="KN847571">
    <property type="protein sequence ID" value="KIV99814.1"/>
    <property type="molecule type" value="Genomic_DNA"/>
</dbReference>
<gene>
    <name evidence="3" type="ORF">PV09_08618</name>
</gene>
<dbReference type="GO" id="GO:0005634">
    <property type="term" value="C:nucleus"/>
    <property type="evidence" value="ECO:0007669"/>
    <property type="project" value="UniProtKB-SubCell"/>
</dbReference>
<keyword evidence="4" id="KW-1185">Reference proteome</keyword>
<name>A0A0D2A0G3_9PEZI</name>
<protein>
    <recommendedName>
        <fullName evidence="5">Zn(2)-C6 fungal-type domain-containing protein</fullName>
    </recommendedName>
</protein>
<evidence type="ECO:0008006" key="5">
    <source>
        <dbReference type="Google" id="ProtNLM"/>
    </source>
</evidence>
<dbReference type="PANTHER" id="PTHR37534:SF46">
    <property type="entry name" value="ZN(II)2CYS6 TRANSCRIPTION FACTOR (EUROFUNG)"/>
    <property type="match status" value="1"/>
</dbReference>
<reference evidence="3 4" key="1">
    <citation type="submission" date="2015-01" db="EMBL/GenBank/DDBJ databases">
        <title>The Genome Sequence of Ochroconis gallopava CBS43764.</title>
        <authorList>
            <consortium name="The Broad Institute Genomics Platform"/>
            <person name="Cuomo C."/>
            <person name="de Hoog S."/>
            <person name="Gorbushina A."/>
            <person name="Stielow B."/>
            <person name="Teixiera M."/>
            <person name="Abouelleil A."/>
            <person name="Chapman S.B."/>
            <person name="Priest M."/>
            <person name="Young S.K."/>
            <person name="Wortman J."/>
            <person name="Nusbaum C."/>
            <person name="Birren B."/>
        </authorList>
    </citation>
    <scope>NUCLEOTIDE SEQUENCE [LARGE SCALE GENOMIC DNA]</scope>
    <source>
        <strain evidence="3 4">CBS 43764</strain>
    </source>
</reference>
<dbReference type="PANTHER" id="PTHR37534">
    <property type="entry name" value="TRANSCRIPTIONAL ACTIVATOR PROTEIN UGA3"/>
    <property type="match status" value="1"/>
</dbReference>
<evidence type="ECO:0000256" key="2">
    <source>
        <dbReference type="ARBA" id="ARBA00023242"/>
    </source>
</evidence>
<evidence type="ECO:0000313" key="3">
    <source>
        <dbReference type="EMBL" id="KIV99814.1"/>
    </source>
</evidence>
<organism evidence="3 4">
    <name type="scientific">Verruconis gallopava</name>
    <dbReference type="NCBI Taxonomy" id="253628"/>
    <lineage>
        <taxon>Eukaryota</taxon>
        <taxon>Fungi</taxon>
        <taxon>Dikarya</taxon>
        <taxon>Ascomycota</taxon>
        <taxon>Pezizomycotina</taxon>
        <taxon>Dothideomycetes</taxon>
        <taxon>Pleosporomycetidae</taxon>
        <taxon>Venturiales</taxon>
        <taxon>Sympoventuriaceae</taxon>
        <taxon>Verruconis</taxon>
    </lineage>
</organism>
<dbReference type="OrthoDB" id="4137815at2759"/>
<dbReference type="Pfam" id="PF11951">
    <property type="entry name" value="Fungal_trans_2"/>
    <property type="match status" value="1"/>
</dbReference>
<proteinExistence type="predicted"/>
<dbReference type="AlphaFoldDB" id="A0A0D2A0G3"/>
<dbReference type="RefSeq" id="XP_016209684.1">
    <property type="nucleotide sequence ID" value="XM_016362542.1"/>
</dbReference>
<sequence length="455" mass="51617">MKEKCVGDVSRDSCIRCIELGRECTRKRPIQKAGRKPRQPVLLDPCTRMPKERDGALAETERLRKEKAPSAQLVLQWKADSPTPFEEQLLRMLQSEQSDELKKFARLLVIGPNFEEKLSNEIRAMANWEFEGSLDGYLACMGALALNLGIMPGGDAESNIRRGALAVSKLRTAPGPKFEELENWIVFGLAIVTFAMTALGTPASTVRRHVLKDVASLTSIPDHLQNSDSLMCLVAFETWECLMKRSIPVLRLEMTEKSHVSRLFGISGGIFPYLYDICELSHTLAVGNENERKIILTSLEKVEEEVELWQPATPQDLIVRFSTVEIVHMLCQAEVHKVSTLLFIHRLRWPFGVEDGLARRMARKITNELERSYLITHDRVRCVSFPFFIAGIEAQGKEERDCVLALVKDYIDPTTPIIQEQIKRLLSSIWQIRDVSTGYHWLDLLSHLPEAIIPT</sequence>
<dbReference type="VEuPathDB" id="FungiDB:PV09_08618"/>
<evidence type="ECO:0000256" key="1">
    <source>
        <dbReference type="ARBA" id="ARBA00004123"/>
    </source>
</evidence>
<dbReference type="HOGENOM" id="CLU_036113_0_0_1"/>
<accession>A0A0D2A0G3</accession>
<comment type="subcellular location">
    <subcellularLocation>
        <location evidence="1">Nucleus</location>
    </subcellularLocation>
</comment>
<dbReference type="Proteomes" id="UP000053259">
    <property type="component" value="Unassembled WGS sequence"/>
</dbReference>